<reference evidence="2 3" key="1">
    <citation type="submission" date="2013-08" db="EMBL/GenBank/DDBJ databases">
        <title>The genome sequence of Knoellia subterranea.</title>
        <authorList>
            <person name="Zhu W."/>
            <person name="Wang G."/>
        </authorList>
    </citation>
    <scope>NUCLEOTIDE SEQUENCE [LARGE SCALE GENOMIC DNA]</scope>
    <source>
        <strain evidence="2 3">KCTC 19937</strain>
    </source>
</reference>
<comment type="caution">
    <text evidence="2">The sequence shown here is derived from an EMBL/GenBank/DDBJ whole genome shotgun (WGS) entry which is preliminary data.</text>
</comment>
<accession>A0A0A0JM21</accession>
<dbReference type="Proteomes" id="UP000030011">
    <property type="component" value="Unassembled WGS sequence"/>
</dbReference>
<dbReference type="Gene3D" id="2.30.110.10">
    <property type="entry name" value="Electron Transport, Fmn-binding Protein, Chain A"/>
    <property type="match status" value="1"/>
</dbReference>
<dbReference type="Pfam" id="PF12900">
    <property type="entry name" value="Pyridox_ox_2"/>
    <property type="match status" value="1"/>
</dbReference>
<dbReference type="RefSeq" id="WP_035904226.1">
    <property type="nucleotide sequence ID" value="NZ_AVPK01000004.1"/>
</dbReference>
<sequence length="165" mass="17969">MGTPRAAGESAREQGTREYPTRELPAVDHSGLEVLDFDVALDRLRAVPIGRFAFVHSGEVLVLPVQHVVHGVDVCFRTAGDAKIEVARDHGRVAYEVDAFDPATRTGWSVLVQGTAEIVRDPDETRDLDDLAPAPWLGSLATEREWVRLRPHAITGREVAAPSGS</sequence>
<dbReference type="OrthoDB" id="7062584at2"/>
<organism evidence="2 3">
    <name type="scientific">Knoellia subterranea KCTC 19937</name>
    <dbReference type="NCBI Taxonomy" id="1385521"/>
    <lineage>
        <taxon>Bacteria</taxon>
        <taxon>Bacillati</taxon>
        <taxon>Actinomycetota</taxon>
        <taxon>Actinomycetes</taxon>
        <taxon>Micrococcales</taxon>
        <taxon>Intrasporangiaceae</taxon>
        <taxon>Knoellia</taxon>
    </lineage>
</organism>
<evidence type="ECO:0008006" key="4">
    <source>
        <dbReference type="Google" id="ProtNLM"/>
    </source>
</evidence>
<feature type="region of interest" description="Disordered" evidence="1">
    <location>
        <begin position="1"/>
        <end position="23"/>
    </location>
</feature>
<keyword evidence="3" id="KW-1185">Reference proteome</keyword>
<proteinExistence type="predicted"/>
<dbReference type="EMBL" id="AVPK01000004">
    <property type="protein sequence ID" value="KGN37809.1"/>
    <property type="molecule type" value="Genomic_DNA"/>
</dbReference>
<name>A0A0A0JM21_9MICO</name>
<dbReference type="eggNOG" id="COG3467">
    <property type="taxonomic scope" value="Bacteria"/>
</dbReference>
<dbReference type="SUPFAM" id="SSF50475">
    <property type="entry name" value="FMN-binding split barrel"/>
    <property type="match status" value="1"/>
</dbReference>
<dbReference type="AlphaFoldDB" id="A0A0A0JM21"/>
<protein>
    <recommendedName>
        <fullName evidence="4">Pyridoxamine 5'-phosphate oxidase</fullName>
    </recommendedName>
</protein>
<evidence type="ECO:0000256" key="1">
    <source>
        <dbReference type="SAM" id="MobiDB-lite"/>
    </source>
</evidence>
<evidence type="ECO:0000313" key="2">
    <source>
        <dbReference type="EMBL" id="KGN37809.1"/>
    </source>
</evidence>
<evidence type="ECO:0000313" key="3">
    <source>
        <dbReference type="Proteomes" id="UP000030011"/>
    </source>
</evidence>
<feature type="compositionally biased region" description="Basic and acidic residues" evidence="1">
    <location>
        <begin position="10"/>
        <end position="21"/>
    </location>
</feature>
<dbReference type="InterPro" id="IPR024747">
    <property type="entry name" value="Pyridox_Oxase-rel"/>
</dbReference>
<gene>
    <name evidence="2" type="ORF">N803_12175</name>
</gene>
<dbReference type="InterPro" id="IPR012349">
    <property type="entry name" value="Split_barrel_FMN-bd"/>
</dbReference>
<dbReference type="STRING" id="1385521.N803_12175"/>